<keyword evidence="3" id="KW-1185">Reference proteome</keyword>
<dbReference type="Proteomes" id="UP000652198">
    <property type="component" value="Unassembled WGS sequence"/>
</dbReference>
<name>A0ABX2BMA7_9BURK</name>
<feature type="domain" description="Phasin" evidence="1">
    <location>
        <begin position="9"/>
        <end position="102"/>
    </location>
</feature>
<dbReference type="Pfam" id="PF09361">
    <property type="entry name" value="Phasin_2"/>
    <property type="match status" value="1"/>
</dbReference>
<reference evidence="2 3" key="1">
    <citation type="submission" date="2019-11" db="EMBL/GenBank/DDBJ databases">
        <title>Metabolism of dissolved organic matter in forest soils.</title>
        <authorList>
            <person name="Cyle K.T."/>
            <person name="Wilhelm R.C."/>
            <person name="Martinez C.E."/>
        </authorList>
    </citation>
    <scope>NUCLEOTIDE SEQUENCE [LARGE SCALE GENOMIC DNA]</scope>
    <source>
        <strain evidence="2 3">1N</strain>
    </source>
</reference>
<comment type="caution">
    <text evidence="2">The sequence shown here is derived from an EMBL/GenBank/DDBJ whole genome shotgun (WGS) entry which is preliminary data.</text>
</comment>
<dbReference type="InterPro" id="IPR010127">
    <property type="entry name" value="Phasin_subfam-1"/>
</dbReference>
<sequence>MTLLSPEHIAAAKANVDAYFGVTGKIFEGVEKLVGLNLQVVRASLAEAQENLTKVSGTTEPQQWFTLQTGFTGPFAEKSLSYGRQVFDIASSTQAEVTQLTQTYYERYNDRVQVLVEEAAKHSPAGSEAAIAAWKSAIAATATLCETLQKTGQQVVQAAESNFEAVTATASKAVRSNSEQAPAAAGAKR</sequence>
<dbReference type="EMBL" id="WOEY01000018">
    <property type="protein sequence ID" value="NPT40617.1"/>
    <property type="molecule type" value="Genomic_DNA"/>
</dbReference>
<proteinExistence type="predicted"/>
<evidence type="ECO:0000313" key="3">
    <source>
        <dbReference type="Proteomes" id="UP000652198"/>
    </source>
</evidence>
<evidence type="ECO:0000259" key="1">
    <source>
        <dbReference type="Pfam" id="PF09361"/>
    </source>
</evidence>
<organism evidence="2 3">
    <name type="scientific">Paraburkholderia solitsugae</name>
    <dbReference type="NCBI Taxonomy" id="2675748"/>
    <lineage>
        <taxon>Bacteria</taxon>
        <taxon>Pseudomonadati</taxon>
        <taxon>Pseudomonadota</taxon>
        <taxon>Betaproteobacteria</taxon>
        <taxon>Burkholderiales</taxon>
        <taxon>Burkholderiaceae</taxon>
        <taxon>Paraburkholderia</taxon>
    </lineage>
</organism>
<dbReference type="InterPro" id="IPR018968">
    <property type="entry name" value="Phasin"/>
</dbReference>
<protein>
    <submittedName>
        <fullName evidence="2">TIGR01841 family phasin</fullName>
    </submittedName>
</protein>
<dbReference type="RefSeq" id="WP_172309249.1">
    <property type="nucleotide sequence ID" value="NZ_WOEY01000018.1"/>
</dbReference>
<dbReference type="NCBIfam" id="TIGR01841">
    <property type="entry name" value="phasin"/>
    <property type="match status" value="1"/>
</dbReference>
<gene>
    <name evidence="2" type="primary">phaP</name>
    <name evidence="2" type="ORF">GNZ12_04690</name>
</gene>
<evidence type="ECO:0000313" key="2">
    <source>
        <dbReference type="EMBL" id="NPT40617.1"/>
    </source>
</evidence>
<accession>A0ABX2BMA7</accession>